<keyword evidence="4" id="KW-1185">Reference proteome</keyword>
<evidence type="ECO:0000256" key="1">
    <source>
        <dbReference type="ARBA" id="ARBA00004123"/>
    </source>
</evidence>
<dbReference type="AlphaFoldDB" id="A0A0C3DFP7"/>
<dbReference type="HOGENOM" id="CLU_013260_4_0_1"/>
<reference evidence="4" key="2">
    <citation type="submission" date="2015-01" db="EMBL/GenBank/DDBJ databases">
        <title>Evolutionary Origins and Diversification of the Mycorrhizal Mutualists.</title>
        <authorList>
            <consortium name="DOE Joint Genome Institute"/>
            <consortium name="Mycorrhizal Genomics Consortium"/>
            <person name="Kohler A."/>
            <person name="Kuo A."/>
            <person name="Nagy L.G."/>
            <person name="Floudas D."/>
            <person name="Copeland A."/>
            <person name="Barry K.W."/>
            <person name="Cichocki N."/>
            <person name="Veneault-Fourrey C."/>
            <person name="LaButti K."/>
            <person name="Lindquist E.A."/>
            <person name="Lipzen A."/>
            <person name="Lundell T."/>
            <person name="Morin E."/>
            <person name="Murat C."/>
            <person name="Riley R."/>
            <person name="Ohm R."/>
            <person name="Sun H."/>
            <person name="Tunlid A."/>
            <person name="Henrissat B."/>
            <person name="Grigoriev I.V."/>
            <person name="Hibbett D.S."/>
            <person name="Martin F."/>
        </authorList>
    </citation>
    <scope>NUCLEOTIDE SEQUENCE [LARGE SCALE GENOMIC DNA]</scope>
    <source>
        <strain evidence="4">Zn</strain>
    </source>
</reference>
<organism evidence="3 4">
    <name type="scientific">Oidiodendron maius (strain Zn)</name>
    <dbReference type="NCBI Taxonomy" id="913774"/>
    <lineage>
        <taxon>Eukaryota</taxon>
        <taxon>Fungi</taxon>
        <taxon>Dikarya</taxon>
        <taxon>Ascomycota</taxon>
        <taxon>Pezizomycotina</taxon>
        <taxon>Leotiomycetes</taxon>
        <taxon>Leotiomycetes incertae sedis</taxon>
        <taxon>Myxotrichaceae</taxon>
        <taxon>Oidiodendron</taxon>
    </lineage>
</organism>
<dbReference type="STRING" id="913774.A0A0C3DFP7"/>
<dbReference type="PANTHER" id="PTHR31001:SF90">
    <property type="entry name" value="CENTROMERE DNA-BINDING PROTEIN COMPLEX CBF3 SUBUNIT B"/>
    <property type="match status" value="1"/>
</dbReference>
<gene>
    <name evidence="3" type="ORF">OIDMADRAFT_104493</name>
</gene>
<sequence>MWAGESTDTPHDNRSRVQALNYKYEPPGEDFESSRSMSMLEVDAFQHQALDSTFLTSDERIGHIFSTSFLSFTTPALRPGIDQQNLSLLPSRKEAIFLVEFYMKNIIPFYYIIHVPTVSCMLDTVYTKLENNQQPQHDQVALLSTIIALGAYFAPASSRSHFNDPKHMQVELPTNVDDIDINSSGVYGRPLESVPTDMTYCLIRAKLSVSIREIVDSANNTGCSPDSLPYDVVLLFDKKINESIIDFARVTSRYDAKDHLEHKEVDNPFHKPPLLSLMAEFCPQTKLIRLHRPYLARGARDPKYAYSRMMCLRSARCVIELGMKIMDSDEEFAPNRMWTIVYHFFVSVLVLVMDYSLNRKEPREDERKAEILDCFKWLEANQESSMLAKRALRQLRELLSKGVVKGDPGGKGNPPLIQTDAGLARLNSQNSHIQQGDAQSLLEPSVVQQEDADPFAQYNGSSTDFTLMDNLDFNVDLDESQFETFFNHIEGSQSMHRAL</sequence>
<dbReference type="InParanoid" id="A0A0C3DFP7"/>
<protein>
    <recommendedName>
        <fullName evidence="5">Transcription factor domain-containing protein</fullName>
    </recommendedName>
</protein>
<dbReference type="GO" id="GO:0005634">
    <property type="term" value="C:nucleus"/>
    <property type="evidence" value="ECO:0007669"/>
    <property type="project" value="UniProtKB-SubCell"/>
</dbReference>
<dbReference type="OrthoDB" id="3014581at2759"/>
<evidence type="ECO:0000313" key="3">
    <source>
        <dbReference type="EMBL" id="KIN00788.1"/>
    </source>
</evidence>
<evidence type="ECO:0008006" key="5">
    <source>
        <dbReference type="Google" id="ProtNLM"/>
    </source>
</evidence>
<dbReference type="InterPro" id="IPR050613">
    <property type="entry name" value="Sec_Metabolite_Reg"/>
</dbReference>
<comment type="subcellular location">
    <subcellularLocation>
        <location evidence="1">Nucleus</location>
    </subcellularLocation>
</comment>
<proteinExistence type="predicted"/>
<name>A0A0C3DFP7_OIDMZ</name>
<dbReference type="CDD" id="cd12148">
    <property type="entry name" value="fungal_TF_MHR"/>
    <property type="match status" value="1"/>
</dbReference>
<evidence type="ECO:0000256" key="2">
    <source>
        <dbReference type="ARBA" id="ARBA00023242"/>
    </source>
</evidence>
<accession>A0A0C3DFP7</accession>
<dbReference type="Proteomes" id="UP000054321">
    <property type="component" value="Unassembled WGS sequence"/>
</dbReference>
<dbReference type="EMBL" id="KN832877">
    <property type="protein sequence ID" value="KIN00788.1"/>
    <property type="molecule type" value="Genomic_DNA"/>
</dbReference>
<dbReference type="PANTHER" id="PTHR31001">
    <property type="entry name" value="UNCHARACTERIZED TRANSCRIPTIONAL REGULATORY PROTEIN"/>
    <property type="match status" value="1"/>
</dbReference>
<evidence type="ECO:0000313" key="4">
    <source>
        <dbReference type="Proteomes" id="UP000054321"/>
    </source>
</evidence>
<reference evidence="3 4" key="1">
    <citation type="submission" date="2014-04" db="EMBL/GenBank/DDBJ databases">
        <authorList>
            <consortium name="DOE Joint Genome Institute"/>
            <person name="Kuo A."/>
            <person name="Martino E."/>
            <person name="Perotto S."/>
            <person name="Kohler A."/>
            <person name="Nagy L.G."/>
            <person name="Floudas D."/>
            <person name="Copeland A."/>
            <person name="Barry K.W."/>
            <person name="Cichocki N."/>
            <person name="Veneault-Fourrey C."/>
            <person name="LaButti K."/>
            <person name="Lindquist E.A."/>
            <person name="Lipzen A."/>
            <person name="Lundell T."/>
            <person name="Morin E."/>
            <person name="Murat C."/>
            <person name="Sun H."/>
            <person name="Tunlid A."/>
            <person name="Henrissat B."/>
            <person name="Grigoriev I.V."/>
            <person name="Hibbett D.S."/>
            <person name="Martin F."/>
            <person name="Nordberg H.P."/>
            <person name="Cantor M.N."/>
            <person name="Hua S.X."/>
        </authorList>
    </citation>
    <scope>NUCLEOTIDE SEQUENCE [LARGE SCALE GENOMIC DNA]</scope>
    <source>
        <strain evidence="3 4">Zn</strain>
    </source>
</reference>
<keyword evidence="2" id="KW-0539">Nucleus</keyword>